<dbReference type="Pfam" id="PF05860">
    <property type="entry name" value="TPS"/>
    <property type="match status" value="1"/>
</dbReference>
<dbReference type="SUPFAM" id="SSF51126">
    <property type="entry name" value="Pectin lyase-like"/>
    <property type="match status" value="1"/>
</dbReference>
<accession>A0ABU1M0S3</accession>
<proteinExistence type="predicted"/>
<dbReference type="EMBL" id="JAVDRP010000021">
    <property type="protein sequence ID" value="MDR6412603.1"/>
    <property type="molecule type" value="Genomic_DNA"/>
</dbReference>
<feature type="domain" description="Filamentous haemagglutinin FhaB/tRNA nuclease CdiA-like TPS" evidence="1">
    <location>
        <begin position="82"/>
        <end position="205"/>
    </location>
</feature>
<dbReference type="InterPro" id="IPR008638">
    <property type="entry name" value="FhaB/CdiA-like_TPS"/>
</dbReference>
<dbReference type="Gene3D" id="2.160.20.10">
    <property type="entry name" value="Single-stranded right-handed beta-helix, Pectin lyase-like"/>
    <property type="match status" value="1"/>
</dbReference>
<gene>
    <name evidence="2" type="ORF">J2804_006039</name>
</gene>
<dbReference type="InterPro" id="IPR012334">
    <property type="entry name" value="Pectin_lyas_fold"/>
</dbReference>
<dbReference type="Pfam" id="PF21726">
    <property type="entry name" value="DUF6862"/>
    <property type="match status" value="1"/>
</dbReference>
<sequence>MSRSLSRLTQAQAARQSRIFELSGEAVGEHRHPLWVKSTASLMAAVMYLSPLLVLFDGVAQAAPIVDPRAPVQFQPSMTQTGTGVPAVNIAQPNANGISVNSFQTLNVDASGLVFNNSLVSGTPLLGGTLGANPNLAGRTASTILAQVTSTGTQYRSVLAGPLEIFGSPAALIVSNPNGISVNGLSVTNVSNLTLTTGAVQFLTGAGGTSTDFAHAGALGYSVTSGDISISGPAGANGTPGAGIEGTVGNLDLIGQSVSINAPLYADQRVNVIAGNQSVTPAATGATGTTYTTAPNGALNTSAAIGNGGVAIDASQYGSVTSGQIYIVSTAAGMGARNLGALAATAGNVSVSSNGDITAGSTFANQNVTLASAGSTTITGAGLANQNYTVNAGGDINATAPVSAGQDATLNAGGNLNAASVAANGSANLTAGQSMTIGSLSAHDIALRTTNGDLTVGGLSAPGTVSARAGRDLTVNGAVQGGSTVALASGRNATINGQVSGVGDTTIAAQTGSATVNGNAQSNGALSVTAGQDAAVGGTVQAQGPVTIAAQGGSITGQGNLTSSQGSINLNSGQAIALNGAVQGGSTIDATAGTNANFGGTVSAPGAATIHAGQNTMLAGNVTSGGNLSVTSGGNTSVQGATASIGGTDLVAEGGTLTTTGNVVSLGALNATGQQGVSLGGTVYSGGNAQIGSAAGSVAVAGAMSSPGAISILAGQDASVAGTVQSGQDTTIAAARDVGLNGGLAVSNTGNASVTAGRDINGTGAISVANDTTLNAGNNIVVSGAVQTGNNLRATAAQNLSVGATTAVGTETLTATKGSAMLAGAALSGGAMNVTAGTDVTAQGSVTSLGNLNLNAQGGNLATAGAVQTAGTATLNAGQNLTLGGQTTVSQDATLSGANITTQGLAVGGNLAATAQNSVDTSAGQLNAAFGSSAPALSVNGNATLKGANVTTANAVIGGTYSATGTTGVTTGGTAAYEGDATLTGGTVTNVGQQMAAGNLLVSGSTVTNQGALSSLTAMAINATDLNNSGSIYGPVNTLNVANGTVNSGALLATSTLTLTSGALDNSNGLIFAGDVNHPTATVGDTRVTVNGGNGSFNNTAGQILAQNNLTVNLPNQAIDPSAATTGTLNGGSAFNLSAQSVNNTGAWTLPGTAVTVTASQGINNSGTINQGAGTLALNGAVSNAGTLTANDLTINGSLANQANATVQANNTLTLNGSGTNAGTVEAANALNISGASYDNSNGITKAGNSSSPAGSGNLNISLTGDLGNAGGTLTATNDLAITANNVINSGASGAATTTTTTTTVANTALALALTVGTDIIDMASHYGTGSDGLCCVVGSFTNSVTLADALSVDGVADATSINSSFAARRFLWGKLTGSAPVTTGNTATFVEVPVTTVDAQGNPVTQNLWFVKTADNAAAAIATVTVDLPSAIETTTTTGGTTTASSVIAAGHNVTITAGSLNNQGGTLSAGNDATLKLQSLNNGGSNYSSTVTDTVDVASISSFLKQAPAVISIWSTATGGSSVCPNVQGACIDPSGIKLASPGTVTPLSTSSSVTVQGSTGQIAAGHDLNLSGGNLTNAGTLAAGNDVNITAASFTNQGTNTGTKTVTAGCASGFTGCTTSTTTNPNSETYSYQQINSTVTAGHDIVIAAGTVNNTYGDLAATHDVVIGGAGTTAVSPTQAASVTNTSGAIAAGNDVQINAATITNTIAAPVQIHQNYGTATPYAGCTNNCEAYVDVQSGSPSTITANRNVTLGAGSFSNTGSLVTALNNVTINATNAASSDNQYLSAYWASNLMHYTTSYPAWGCASNPALCQQLYGSAYSSGATQDPAGLPSSVGLPDFVPGTIQAGNTLSVNSPTLTNTGNVIGQTVTLSGSQLVNGITSPNVYTPPPAISGQVISLGPPAVSASATTTINDAGRVTTLGGQPVSVTGAAGLPANTPIGVQTVGKPVAPTVATAGSPSTSSVQTLAGASKNATYLINNPASQVTGGLSPQALLNALPANLQPGSVPFYYDPYTENQQIEQAALQATGKSSFYSTTGATDSTSQASIGNQDKAALYGAALEYAEQQNVALGTQLSAAQLAQVNTPMLWYTEQSVPEPGCTVTGNGACPTVRALMPEVLLPQNFAQVNADGTITGNDVTLNYANSILNTGSVSAQNLTVNTASLTNEQRSTNIGTIYQNVEGGVAVTTGTVLQQGGFMSAMNYDMNAQTINQIGGALQQVGADGGVDQAATTQLLANLKNQLGGNFTRSSVSDHLNTSIISDGGMGPIIVVQMVMLVAISVMTAGAGTGASMAVAAGATAGSATAAAANAAFAALVSSLASQTMNGQFSFKGILESVAIAAITAGLTSGITVDSNTGSLGFSMTQNVSSLPAGVSTLGQLAGAAPGAGTSVAQSAASMAGNLPQQALAIGVEATLQAGVQTALGDGSFLTNLRNDAISDVAAAGAYDIGTAFDGSSALLSTSSPLYWAAHAALGCAAGAAGGTGCAGGAIGGAVSAGLNPLIDSNGNLPPAVLAAITTGVSGGIAEALGYNVNGAVTAAQNETLNNWLNHVTVLPGQKSETQQLTEALAGCDGGNAAACATAGTLMQKSTSRDQALATACQSPGSAACAYQKSLAYLAGNTIRPAGGTTVAVETPSPASTGPGQAAATLDNMLGSPLAGIFGGLMYATGASATDAYYASVIGLATEGIAAGAAGFAMPAAPRNGSLASTSRATNAIEPPPNTYAVYPLGAGAASGPLPPGYVTVSRWVSPAEASLWVQNQGTAIPSAVPQNGTPQVYVTTAGAPYPPGANGTVRIDFAVPSAMLQPGNASNNFQILQPSTSTPIYNVAINVPNGVILPKTK</sequence>
<evidence type="ECO:0000313" key="2">
    <source>
        <dbReference type="EMBL" id="MDR6412603.1"/>
    </source>
</evidence>
<dbReference type="SMART" id="SM00912">
    <property type="entry name" value="Haemagg_act"/>
    <property type="match status" value="1"/>
</dbReference>
<protein>
    <submittedName>
        <fullName evidence="2">Filamentous hemagglutinin</fullName>
    </submittedName>
</protein>
<reference evidence="2 3" key="1">
    <citation type="submission" date="2023-07" db="EMBL/GenBank/DDBJ databases">
        <title>Sorghum-associated microbial communities from plants grown in Nebraska, USA.</title>
        <authorList>
            <person name="Schachtman D."/>
        </authorList>
    </citation>
    <scope>NUCLEOTIDE SEQUENCE [LARGE SCALE GENOMIC DNA]</scope>
    <source>
        <strain evidence="2 3">DS1316</strain>
    </source>
</reference>
<dbReference type="InterPro" id="IPR010069">
    <property type="entry name" value="CdiA_FHA1_rpt"/>
</dbReference>
<dbReference type="InterPro" id="IPR011050">
    <property type="entry name" value="Pectin_lyase_fold/virulence"/>
</dbReference>
<organism evidence="2 3">
    <name type="scientific">Paraburkholderia terricola</name>
    <dbReference type="NCBI Taxonomy" id="169427"/>
    <lineage>
        <taxon>Bacteria</taxon>
        <taxon>Pseudomonadati</taxon>
        <taxon>Pseudomonadota</taxon>
        <taxon>Betaproteobacteria</taxon>
        <taxon>Burkholderiales</taxon>
        <taxon>Burkholderiaceae</taxon>
        <taxon>Paraburkholderia</taxon>
    </lineage>
</organism>
<dbReference type="InterPro" id="IPR049271">
    <property type="entry name" value="DUF6862"/>
</dbReference>
<comment type="caution">
    <text evidence="2">The sequence shown here is derived from an EMBL/GenBank/DDBJ whole genome shotgun (WGS) entry which is preliminary data.</text>
</comment>
<dbReference type="NCBIfam" id="TIGR01901">
    <property type="entry name" value="adhes_NPXG"/>
    <property type="match status" value="1"/>
</dbReference>
<name>A0ABU1M0S3_9BURK</name>
<dbReference type="Proteomes" id="UP001264340">
    <property type="component" value="Unassembled WGS sequence"/>
</dbReference>
<dbReference type="NCBIfam" id="TIGR01731">
    <property type="entry name" value="fil_hemag_20aa"/>
    <property type="match status" value="9"/>
</dbReference>
<evidence type="ECO:0000313" key="3">
    <source>
        <dbReference type="Proteomes" id="UP001264340"/>
    </source>
</evidence>
<keyword evidence="3" id="KW-1185">Reference proteome</keyword>
<evidence type="ECO:0000259" key="1">
    <source>
        <dbReference type="SMART" id="SM00912"/>
    </source>
</evidence>